<evidence type="ECO:0000256" key="3">
    <source>
        <dbReference type="ARBA" id="ARBA00022490"/>
    </source>
</evidence>
<accession>A0A7S0QC36</accession>
<dbReference type="GO" id="GO:0034314">
    <property type="term" value="P:Arp2/3 complex-mediated actin nucleation"/>
    <property type="evidence" value="ECO:0007669"/>
    <property type="project" value="InterPro"/>
</dbReference>
<dbReference type="PANTHER" id="PTHR12058:SF0">
    <property type="entry name" value="ACTIN-RELATED PROTEIN 2_3 COMPLEX SUBUNIT 2"/>
    <property type="match status" value="1"/>
</dbReference>
<dbReference type="GO" id="GO:0005200">
    <property type="term" value="F:structural constituent of cytoskeleton"/>
    <property type="evidence" value="ECO:0007669"/>
    <property type="project" value="TreeGrafter"/>
</dbReference>
<evidence type="ECO:0000256" key="4">
    <source>
        <dbReference type="ARBA" id="ARBA00023203"/>
    </source>
</evidence>
<evidence type="ECO:0000256" key="1">
    <source>
        <dbReference type="ARBA" id="ARBA00004245"/>
    </source>
</evidence>
<dbReference type="SUPFAM" id="SSF69645">
    <property type="entry name" value="Arp2/3 complex subunits"/>
    <property type="match status" value="2"/>
</dbReference>
<gene>
    <name evidence="7" type="ORF">CCUR1050_LOCUS3028</name>
</gene>
<dbReference type="GO" id="GO:0051015">
    <property type="term" value="F:actin filament binding"/>
    <property type="evidence" value="ECO:0007669"/>
    <property type="project" value="TreeGrafter"/>
</dbReference>
<comment type="function">
    <text evidence="6">Functions as actin-binding component of the Arp2/3 complex which is involved in regulation of actin polymerization and together with an activating nucleation-promoting factor (NPF) mediates the formation of branched actin networks.</text>
</comment>
<organism evidence="7">
    <name type="scientific">Cryptomonas curvata</name>
    <dbReference type="NCBI Taxonomy" id="233186"/>
    <lineage>
        <taxon>Eukaryota</taxon>
        <taxon>Cryptophyceae</taxon>
        <taxon>Cryptomonadales</taxon>
        <taxon>Cryptomonadaceae</taxon>
        <taxon>Cryptomonas</taxon>
    </lineage>
</organism>
<dbReference type="GO" id="GO:0005885">
    <property type="term" value="C:Arp2/3 protein complex"/>
    <property type="evidence" value="ECO:0007669"/>
    <property type="project" value="InterPro"/>
</dbReference>
<sequence>MGPSKADFRSKEIVLLVSDFDDATYCVKSQGDTFTVFAKIHSYQTLLKYGVEDYLKGIYSAEHFALDFNSSSQQDVVYDFSLTLDLAPDFGEQAESIADQVSCIKRNVLAGPFMWYFKTMKSGTSPEEALKIPFRSNEAMYVKKGKDDSAVVIFSVAFPEKTDWVVAEVFLREFGDVRRDPAVQLAPVVSFSKNVPMELEGVAVEEGEGVCYISFALFKRHLDDKAEASVSAICQFRNYLHYHIKCSKAFMHMRMRKRVDDLLTVLNRAKLPAEAAVEKKAWGGRSFTK</sequence>
<keyword evidence="3 6" id="KW-0963">Cytoplasm</keyword>
<comment type="similarity">
    <text evidence="2 6">Belongs to the ARPC2 family.</text>
</comment>
<evidence type="ECO:0000256" key="5">
    <source>
        <dbReference type="ARBA" id="ARBA00023212"/>
    </source>
</evidence>
<keyword evidence="5 6" id="KW-0206">Cytoskeleton</keyword>
<comment type="subunit">
    <text evidence="6">Component of the Arp2/3 complex.</text>
</comment>
<evidence type="ECO:0000256" key="2">
    <source>
        <dbReference type="ARBA" id="ARBA00007192"/>
    </source>
</evidence>
<evidence type="ECO:0000256" key="6">
    <source>
        <dbReference type="RuleBase" id="RU364015"/>
    </source>
</evidence>
<dbReference type="GO" id="GO:0030041">
    <property type="term" value="P:actin filament polymerization"/>
    <property type="evidence" value="ECO:0007669"/>
    <property type="project" value="InterPro"/>
</dbReference>
<dbReference type="InterPro" id="IPR007188">
    <property type="entry name" value="ARPC2"/>
</dbReference>
<dbReference type="AlphaFoldDB" id="A0A7S0QC36"/>
<keyword evidence="4 6" id="KW-0009">Actin-binding</keyword>
<name>A0A7S0QC36_9CRYP</name>
<protein>
    <recommendedName>
        <fullName evidence="6">Arp2/3 complex 34 kDa subunit</fullName>
    </recommendedName>
</protein>
<dbReference type="PANTHER" id="PTHR12058">
    <property type="entry name" value="ARP2/3 COMPLEX 34 KDA SUBUNIT"/>
    <property type="match status" value="1"/>
</dbReference>
<reference evidence="7" key="1">
    <citation type="submission" date="2021-01" db="EMBL/GenBank/DDBJ databases">
        <authorList>
            <person name="Corre E."/>
            <person name="Pelletier E."/>
            <person name="Niang G."/>
            <person name="Scheremetjew M."/>
            <person name="Finn R."/>
            <person name="Kale V."/>
            <person name="Holt S."/>
            <person name="Cochrane G."/>
            <person name="Meng A."/>
            <person name="Brown T."/>
            <person name="Cohen L."/>
        </authorList>
    </citation>
    <scope>NUCLEOTIDE SEQUENCE</scope>
    <source>
        <strain evidence="7">CCAP979/52</strain>
    </source>
</reference>
<dbReference type="InterPro" id="IPR034666">
    <property type="entry name" value="ARPC2/4"/>
</dbReference>
<dbReference type="Gene3D" id="3.30.1460.20">
    <property type="match status" value="2"/>
</dbReference>
<dbReference type="Pfam" id="PF04045">
    <property type="entry name" value="P34-Arc"/>
    <property type="match status" value="1"/>
</dbReference>
<comment type="subcellular location">
    <subcellularLocation>
        <location evidence="1 6">Cytoplasm</location>
        <location evidence="1 6">Cytoskeleton</location>
    </subcellularLocation>
</comment>
<dbReference type="EMBL" id="HBEZ01005412">
    <property type="protein sequence ID" value="CAD8625351.1"/>
    <property type="molecule type" value="Transcribed_RNA"/>
</dbReference>
<proteinExistence type="inferred from homology"/>
<evidence type="ECO:0000313" key="7">
    <source>
        <dbReference type="EMBL" id="CAD8625351.1"/>
    </source>
</evidence>